<organism evidence="1 2">
    <name type="scientific">Rhabditophanes sp. KR3021</name>
    <dbReference type="NCBI Taxonomy" id="114890"/>
    <lineage>
        <taxon>Eukaryota</taxon>
        <taxon>Metazoa</taxon>
        <taxon>Ecdysozoa</taxon>
        <taxon>Nematoda</taxon>
        <taxon>Chromadorea</taxon>
        <taxon>Rhabditida</taxon>
        <taxon>Tylenchina</taxon>
        <taxon>Panagrolaimomorpha</taxon>
        <taxon>Strongyloidoidea</taxon>
        <taxon>Alloionematidae</taxon>
        <taxon>Rhabditophanes</taxon>
    </lineage>
</organism>
<sequence length="314" mass="34907">MPTSFSKIDTGHRDIVHDAQMHRHGTRLATASSDRMVRIFDVKSEGNGTQISELAGHDGPVWKVAWAPTKSEYMLASCSYDKKVIIWKEIGGAWVKSYEYGQHENSVNCIAWAPYQYGLTLLAGSTDGKISILELIDGKWQFFTIENAHENGVNGVAWAPYGLSNFGGDGMEQKVIGKRFVTCGSDNKVKVWSFNTSIDKYEVESELLGHTDWVRDVAWGAFTCDSIAKIVSADQGKNILLWTCDFDKDEKVWSKKDFGQMDEMITNVSFSQLGDTICASAGDGQVKLWKNIGAEWIEINPKSKDAPPSSRNSN</sequence>
<proteinExistence type="predicted"/>
<name>A0AC35TGH7_9BILA</name>
<evidence type="ECO:0000313" key="2">
    <source>
        <dbReference type="WBParaSite" id="RSKR_0000028200.1"/>
    </source>
</evidence>
<reference evidence="2" key="1">
    <citation type="submission" date="2016-11" db="UniProtKB">
        <authorList>
            <consortium name="WormBaseParasite"/>
        </authorList>
    </citation>
    <scope>IDENTIFICATION</scope>
    <source>
        <strain evidence="2">KR3021</strain>
    </source>
</reference>
<evidence type="ECO:0000313" key="1">
    <source>
        <dbReference type="Proteomes" id="UP000095286"/>
    </source>
</evidence>
<dbReference type="Proteomes" id="UP000095286">
    <property type="component" value="Unplaced"/>
</dbReference>
<protein>
    <submittedName>
        <fullName evidence="2">Protein SEC13 homolog</fullName>
    </submittedName>
</protein>
<dbReference type="WBParaSite" id="RSKR_0000028200.1">
    <property type="protein sequence ID" value="RSKR_0000028200.1"/>
    <property type="gene ID" value="RSKR_0000028200"/>
</dbReference>
<accession>A0AC35TGH7</accession>